<sequence length="103" mass="11711">MMGPSHFPFLDRYLFTPFSILSQQLSNTYAGVLGSTAQHVEIFLIDVSSLLTGVNSIVQPFEWFLSLKLQCDVIQRKQTPKNGSVYITNFNGLLWRAHYNDVV</sequence>
<keyword evidence="2" id="KW-1185">Reference proteome</keyword>
<reference evidence="1" key="1">
    <citation type="submission" date="2024-04" db="EMBL/GenBank/DDBJ databases">
        <authorList>
            <consortium name="Molecular Ecology Group"/>
        </authorList>
    </citation>
    <scope>NUCLEOTIDE SEQUENCE</scope>
</reference>
<protein>
    <submittedName>
        <fullName evidence="1">Uncharacterized protein</fullName>
    </submittedName>
</protein>
<evidence type="ECO:0000313" key="1">
    <source>
        <dbReference type="EMBL" id="CAL1680711.1"/>
    </source>
</evidence>
<dbReference type="Proteomes" id="UP001497644">
    <property type="component" value="Chromosome 2"/>
</dbReference>
<proteinExistence type="predicted"/>
<accession>A0AAV2NN65</accession>
<evidence type="ECO:0000313" key="2">
    <source>
        <dbReference type="Proteomes" id="UP001497644"/>
    </source>
</evidence>
<dbReference type="EMBL" id="OZ034825">
    <property type="protein sequence ID" value="CAL1680711.1"/>
    <property type="molecule type" value="Genomic_DNA"/>
</dbReference>
<dbReference type="AlphaFoldDB" id="A0AAV2NN65"/>
<gene>
    <name evidence="1" type="ORF">LPLAT_LOCUS6687</name>
</gene>
<organism evidence="1 2">
    <name type="scientific">Lasius platythorax</name>
    <dbReference type="NCBI Taxonomy" id="488582"/>
    <lineage>
        <taxon>Eukaryota</taxon>
        <taxon>Metazoa</taxon>
        <taxon>Ecdysozoa</taxon>
        <taxon>Arthropoda</taxon>
        <taxon>Hexapoda</taxon>
        <taxon>Insecta</taxon>
        <taxon>Pterygota</taxon>
        <taxon>Neoptera</taxon>
        <taxon>Endopterygota</taxon>
        <taxon>Hymenoptera</taxon>
        <taxon>Apocrita</taxon>
        <taxon>Aculeata</taxon>
        <taxon>Formicoidea</taxon>
        <taxon>Formicidae</taxon>
        <taxon>Formicinae</taxon>
        <taxon>Lasius</taxon>
        <taxon>Lasius</taxon>
    </lineage>
</organism>
<name>A0AAV2NN65_9HYME</name>